<evidence type="ECO:0000313" key="1">
    <source>
        <dbReference type="EMBL" id="KAK7081877.1"/>
    </source>
</evidence>
<feature type="non-terminal residue" evidence="1">
    <location>
        <position position="1"/>
    </location>
</feature>
<dbReference type="AlphaFoldDB" id="A0AAN9AES7"/>
<proteinExistence type="predicted"/>
<dbReference type="EMBL" id="JAXCGZ010004367">
    <property type="protein sequence ID" value="KAK7081877.1"/>
    <property type="molecule type" value="Genomic_DNA"/>
</dbReference>
<name>A0AAN9AES7_HALRR</name>
<keyword evidence="2" id="KW-1185">Reference proteome</keyword>
<protein>
    <submittedName>
        <fullName evidence="1">Uncharacterized protein</fullName>
    </submittedName>
</protein>
<dbReference type="Proteomes" id="UP001381693">
    <property type="component" value="Unassembled WGS sequence"/>
</dbReference>
<accession>A0AAN9AES7</accession>
<gene>
    <name evidence="1" type="ORF">SK128_026199</name>
</gene>
<sequence length="73" mass="7630">HRHSVKIHVFSTHRNEAGEGGPTDPSRVDAPALFPTSEGMAGMAAAVSSGPCKDEFFPIPQEANAPSSQNQDG</sequence>
<organism evidence="1 2">
    <name type="scientific">Halocaridina rubra</name>
    <name type="common">Hawaiian red shrimp</name>
    <dbReference type="NCBI Taxonomy" id="373956"/>
    <lineage>
        <taxon>Eukaryota</taxon>
        <taxon>Metazoa</taxon>
        <taxon>Ecdysozoa</taxon>
        <taxon>Arthropoda</taxon>
        <taxon>Crustacea</taxon>
        <taxon>Multicrustacea</taxon>
        <taxon>Malacostraca</taxon>
        <taxon>Eumalacostraca</taxon>
        <taxon>Eucarida</taxon>
        <taxon>Decapoda</taxon>
        <taxon>Pleocyemata</taxon>
        <taxon>Caridea</taxon>
        <taxon>Atyoidea</taxon>
        <taxon>Atyidae</taxon>
        <taxon>Halocaridina</taxon>
    </lineage>
</organism>
<evidence type="ECO:0000313" key="2">
    <source>
        <dbReference type="Proteomes" id="UP001381693"/>
    </source>
</evidence>
<reference evidence="1 2" key="1">
    <citation type="submission" date="2023-11" db="EMBL/GenBank/DDBJ databases">
        <title>Halocaridina rubra genome assembly.</title>
        <authorList>
            <person name="Smith C."/>
        </authorList>
    </citation>
    <scope>NUCLEOTIDE SEQUENCE [LARGE SCALE GENOMIC DNA]</scope>
    <source>
        <strain evidence="1">EP-1</strain>
        <tissue evidence="1">Whole</tissue>
    </source>
</reference>
<comment type="caution">
    <text evidence="1">The sequence shown here is derived from an EMBL/GenBank/DDBJ whole genome shotgun (WGS) entry which is preliminary data.</text>
</comment>